<dbReference type="AlphaFoldDB" id="X0QRY9"/>
<dbReference type="OrthoDB" id="2225914at2"/>
<organism evidence="1 2">
    <name type="scientific">Agrilactobacillus composti DSM 18527 = JCM 14202</name>
    <dbReference type="NCBI Taxonomy" id="1423734"/>
    <lineage>
        <taxon>Bacteria</taxon>
        <taxon>Bacillati</taxon>
        <taxon>Bacillota</taxon>
        <taxon>Bacilli</taxon>
        <taxon>Lactobacillales</taxon>
        <taxon>Lactobacillaceae</taxon>
        <taxon>Agrilactobacillus</taxon>
    </lineage>
</organism>
<accession>X0QRY9</accession>
<dbReference type="EMBL" id="AZGA01000001">
    <property type="protein sequence ID" value="KRM36873.1"/>
    <property type="molecule type" value="Genomic_DNA"/>
</dbReference>
<reference evidence="1 2" key="1">
    <citation type="journal article" date="2015" name="Genome Announc.">
        <title>Expanding the biotechnology potential of lactobacilli through comparative genomics of 213 strains and associated genera.</title>
        <authorList>
            <person name="Sun Z."/>
            <person name="Harris H.M."/>
            <person name="McCann A."/>
            <person name="Guo C."/>
            <person name="Argimon S."/>
            <person name="Zhang W."/>
            <person name="Yang X."/>
            <person name="Jeffery I.B."/>
            <person name="Cooney J.C."/>
            <person name="Kagawa T.F."/>
            <person name="Liu W."/>
            <person name="Song Y."/>
            <person name="Salvetti E."/>
            <person name="Wrobel A."/>
            <person name="Rasinkangas P."/>
            <person name="Parkhill J."/>
            <person name="Rea M.C."/>
            <person name="O'Sullivan O."/>
            <person name="Ritari J."/>
            <person name="Douillard F.P."/>
            <person name="Paul Ross R."/>
            <person name="Yang R."/>
            <person name="Briner A.E."/>
            <person name="Felis G.E."/>
            <person name="de Vos W.M."/>
            <person name="Barrangou R."/>
            <person name="Klaenhammer T.R."/>
            <person name="Caufield P.W."/>
            <person name="Cui Y."/>
            <person name="Zhang H."/>
            <person name="O'Toole P.W."/>
        </authorList>
    </citation>
    <scope>NUCLEOTIDE SEQUENCE [LARGE SCALE GENOMIC DNA]</scope>
    <source>
        <strain evidence="1 2">DSM 18527</strain>
    </source>
</reference>
<protein>
    <submittedName>
        <fullName evidence="1">Uncharacterized protein</fullName>
    </submittedName>
</protein>
<dbReference type="PATRIC" id="fig|1423734.3.peg.2302"/>
<evidence type="ECO:0000313" key="1">
    <source>
        <dbReference type="EMBL" id="KRM36873.1"/>
    </source>
</evidence>
<dbReference type="Pfam" id="PF06124">
    <property type="entry name" value="DUF960"/>
    <property type="match status" value="1"/>
</dbReference>
<name>X0QRY9_9LACO</name>
<comment type="caution">
    <text evidence="1">The sequence shown here is derived from an EMBL/GenBank/DDBJ whole genome shotgun (WGS) entry which is preliminary data.</text>
</comment>
<dbReference type="InterPro" id="IPR009303">
    <property type="entry name" value="DUF960"/>
</dbReference>
<keyword evidence="2" id="KW-1185">Reference proteome</keyword>
<gene>
    <name evidence="1" type="ORF">FC83_GL002278</name>
</gene>
<dbReference type="STRING" id="1423734.FC83_GL002278"/>
<dbReference type="Proteomes" id="UP000051236">
    <property type="component" value="Unassembled WGS sequence"/>
</dbReference>
<dbReference type="Gene3D" id="3.10.450.150">
    <property type="entry name" value="enterococcus faecalis protein"/>
    <property type="match status" value="1"/>
</dbReference>
<sequence>MFQAGYGRYATYGVIAVLPGEIIDSIWHIIDRNLQGVVPLQNMLNFNLGEKEGKLTITFTEADNAAIKITFDLPYSWNEEFPKEVLAYDDGRSQTILLPSEAS</sequence>
<dbReference type="RefSeq" id="WP_035455277.1">
    <property type="nucleotide sequence ID" value="NZ_AZGA01000001.1"/>
</dbReference>
<proteinExistence type="predicted"/>
<evidence type="ECO:0000313" key="2">
    <source>
        <dbReference type="Proteomes" id="UP000051236"/>
    </source>
</evidence>
<dbReference type="eggNOG" id="ENOG503370N">
    <property type="taxonomic scope" value="Bacteria"/>
</dbReference>